<evidence type="ECO:0000313" key="2">
    <source>
        <dbReference type="Proteomes" id="UP000799770"/>
    </source>
</evidence>
<proteinExistence type="predicted"/>
<gene>
    <name evidence="1" type="ORF">BDV96DRAFT_563309</name>
</gene>
<accession>A0A6A5ZU66</accession>
<protein>
    <submittedName>
        <fullName evidence="1">Uncharacterized protein</fullName>
    </submittedName>
</protein>
<keyword evidence="2" id="KW-1185">Reference proteome</keyword>
<reference evidence="1" key="1">
    <citation type="journal article" date="2020" name="Stud. Mycol.">
        <title>101 Dothideomycetes genomes: a test case for predicting lifestyles and emergence of pathogens.</title>
        <authorList>
            <person name="Haridas S."/>
            <person name="Albert R."/>
            <person name="Binder M."/>
            <person name="Bloem J."/>
            <person name="Labutti K."/>
            <person name="Salamov A."/>
            <person name="Andreopoulos B."/>
            <person name="Baker S."/>
            <person name="Barry K."/>
            <person name="Bills G."/>
            <person name="Bluhm B."/>
            <person name="Cannon C."/>
            <person name="Castanera R."/>
            <person name="Culley D."/>
            <person name="Daum C."/>
            <person name="Ezra D."/>
            <person name="Gonzalez J."/>
            <person name="Henrissat B."/>
            <person name="Kuo A."/>
            <person name="Liang C."/>
            <person name="Lipzen A."/>
            <person name="Lutzoni F."/>
            <person name="Magnuson J."/>
            <person name="Mondo S."/>
            <person name="Nolan M."/>
            <person name="Ohm R."/>
            <person name="Pangilinan J."/>
            <person name="Park H.-J."/>
            <person name="Ramirez L."/>
            <person name="Alfaro M."/>
            <person name="Sun H."/>
            <person name="Tritt A."/>
            <person name="Yoshinaga Y."/>
            <person name="Zwiers L.-H."/>
            <person name="Turgeon B."/>
            <person name="Goodwin S."/>
            <person name="Spatafora J."/>
            <person name="Crous P."/>
            <person name="Grigoriev I."/>
        </authorList>
    </citation>
    <scope>NUCLEOTIDE SEQUENCE</scope>
    <source>
        <strain evidence="1">CBS 627.86</strain>
    </source>
</reference>
<organism evidence="1 2">
    <name type="scientific">Lophiotrema nucula</name>
    <dbReference type="NCBI Taxonomy" id="690887"/>
    <lineage>
        <taxon>Eukaryota</taxon>
        <taxon>Fungi</taxon>
        <taxon>Dikarya</taxon>
        <taxon>Ascomycota</taxon>
        <taxon>Pezizomycotina</taxon>
        <taxon>Dothideomycetes</taxon>
        <taxon>Pleosporomycetidae</taxon>
        <taxon>Pleosporales</taxon>
        <taxon>Lophiotremataceae</taxon>
        <taxon>Lophiotrema</taxon>
    </lineage>
</organism>
<sequence>MKHALEQTQTRGLPAQTVRVLDHSPLIPRWPRLPVGLSILVPEAAVRGCSKTAFLALPCLQLAYRSLAWKSFHISFGTSCHFPSYHSPAARFCQINPPDVAFRLPVQTGRPYQWLSHRAASALRLESSPQLVVIPSFSPHRQHSPHYAYTDLSH</sequence>
<evidence type="ECO:0000313" key="1">
    <source>
        <dbReference type="EMBL" id="KAF2122347.1"/>
    </source>
</evidence>
<dbReference type="AlphaFoldDB" id="A0A6A5ZU66"/>
<name>A0A6A5ZU66_9PLEO</name>
<dbReference type="Proteomes" id="UP000799770">
    <property type="component" value="Unassembled WGS sequence"/>
</dbReference>
<dbReference type="EMBL" id="ML977311">
    <property type="protein sequence ID" value="KAF2122347.1"/>
    <property type="molecule type" value="Genomic_DNA"/>
</dbReference>